<organism evidence="1">
    <name type="scientific">freshwater metagenome</name>
    <dbReference type="NCBI Taxonomy" id="449393"/>
    <lineage>
        <taxon>unclassified sequences</taxon>
        <taxon>metagenomes</taxon>
        <taxon>ecological metagenomes</taxon>
    </lineage>
</organism>
<gene>
    <name evidence="1" type="ORF">UFOPK2786_01561</name>
</gene>
<dbReference type="AlphaFoldDB" id="A0A6J6UBU1"/>
<proteinExistence type="predicted"/>
<reference evidence="1" key="1">
    <citation type="submission" date="2020-05" db="EMBL/GenBank/DDBJ databases">
        <authorList>
            <person name="Chiriac C."/>
            <person name="Salcher M."/>
            <person name="Ghai R."/>
            <person name="Kavagutti S V."/>
        </authorList>
    </citation>
    <scope>NUCLEOTIDE SEQUENCE</scope>
</reference>
<evidence type="ECO:0000313" key="1">
    <source>
        <dbReference type="EMBL" id="CAB4756047.1"/>
    </source>
</evidence>
<dbReference type="EMBL" id="CAEZYW010000286">
    <property type="protein sequence ID" value="CAB4756047.1"/>
    <property type="molecule type" value="Genomic_DNA"/>
</dbReference>
<sequence>MPLTSAGRMIGVDEGSPAWCATRLQVPIATSEIVRPPVPPAVQIDGVDDVYVSASPPLVVAFKVSGPSFIGVSTNVSIASNWEVMEIEAAAPRPTALFAARRMA</sequence>
<accession>A0A6J6UBU1</accession>
<protein>
    <submittedName>
        <fullName evidence="1">Unannotated protein</fullName>
    </submittedName>
</protein>
<name>A0A6J6UBU1_9ZZZZ</name>